<accession>A0A7J6VS58</accession>
<evidence type="ECO:0000256" key="7">
    <source>
        <dbReference type="SAM" id="Phobius"/>
    </source>
</evidence>
<keyword evidence="4 7" id="KW-0812">Transmembrane</keyword>
<reference evidence="8 9" key="1">
    <citation type="submission" date="2020-06" db="EMBL/GenBank/DDBJ databases">
        <title>Transcriptomic and genomic resources for Thalictrum thalictroides and T. hernandezii: Facilitating candidate gene discovery in an emerging model plant lineage.</title>
        <authorList>
            <person name="Arias T."/>
            <person name="Riano-Pachon D.M."/>
            <person name="Di Stilio V.S."/>
        </authorList>
    </citation>
    <scope>NUCLEOTIDE SEQUENCE [LARGE SCALE GENOMIC DNA]</scope>
    <source>
        <strain evidence="9">cv. WT478/WT964</strain>
        <tissue evidence="8">Leaves</tissue>
    </source>
</reference>
<feature type="transmembrane region" description="Helical" evidence="7">
    <location>
        <begin position="82"/>
        <end position="100"/>
    </location>
</feature>
<evidence type="ECO:0000256" key="2">
    <source>
        <dbReference type="ARBA" id="ARBA00005985"/>
    </source>
</evidence>
<evidence type="ECO:0000313" key="9">
    <source>
        <dbReference type="Proteomes" id="UP000554482"/>
    </source>
</evidence>
<feature type="transmembrane region" description="Helical" evidence="7">
    <location>
        <begin position="185"/>
        <end position="206"/>
    </location>
</feature>
<organism evidence="8 9">
    <name type="scientific">Thalictrum thalictroides</name>
    <name type="common">Rue-anemone</name>
    <name type="synonym">Anemone thalictroides</name>
    <dbReference type="NCBI Taxonomy" id="46969"/>
    <lineage>
        <taxon>Eukaryota</taxon>
        <taxon>Viridiplantae</taxon>
        <taxon>Streptophyta</taxon>
        <taxon>Embryophyta</taxon>
        <taxon>Tracheophyta</taxon>
        <taxon>Spermatophyta</taxon>
        <taxon>Magnoliopsida</taxon>
        <taxon>Ranunculales</taxon>
        <taxon>Ranunculaceae</taxon>
        <taxon>Thalictroideae</taxon>
        <taxon>Thalictrum</taxon>
    </lineage>
</organism>
<comment type="subcellular location">
    <subcellularLocation>
        <location evidence="1">Plastid</location>
        <location evidence="1">Chloroplast membrane</location>
        <topology evidence="1">Multi-pass membrane protein</topology>
    </subcellularLocation>
</comment>
<dbReference type="Proteomes" id="UP000554482">
    <property type="component" value="Unassembled WGS sequence"/>
</dbReference>
<feature type="transmembrane region" description="Helical" evidence="7">
    <location>
        <begin position="286"/>
        <end position="304"/>
    </location>
</feature>
<evidence type="ECO:0000256" key="6">
    <source>
        <dbReference type="ARBA" id="ARBA00023136"/>
    </source>
</evidence>
<keyword evidence="9" id="KW-1185">Reference proteome</keyword>
<dbReference type="PANTHER" id="PTHR43009">
    <property type="entry name" value="HOMOGENTISATE SOLANESYLTRANSFERASE, CHLOROPLASTIC"/>
    <property type="match status" value="1"/>
</dbReference>
<feature type="transmembrane region" description="Helical" evidence="7">
    <location>
        <begin position="255"/>
        <end position="274"/>
    </location>
</feature>
<protein>
    <submittedName>
        <fullName evidence="8">Homogentisate phytyltransferase</fullName>
    </submittedName>
</protein>
<evidence type="ECO:0000256" key="4">
    <source>
        <dbReference type="ARBA" id="ARBA00022692"/>
    </source>
</evidence>
<evidence type="ECO:0000256" key="1">
    <source>
        <dbReference type="ARBA" id="ARBA00004508"/>
    </source>
</evidence>
<evidence type="ECO:0000313" key="8">
    <source>
        <dbReference type="EMBL" id="KAF5187934.1"/>
    </source>
</evidence>
<dbReference type="AlphaFoldDB" id="A0A7J6VS58"/>
<sequence length="305" mass="34178">MVSSLVQCSSVLHKYSLHEQGDLLRRIRPIEVTRKGDEQGYVMEGSCRISFRERKNMMYSKVVGVTSNSLLAIEALSDFSPAFFLGLIMAWIPPILINTFSSGINQVYDVELDKVNKPFLPIASGEYSMKTGITVTTISGLLVPYLRGKRSSLFTALSIMYMRGIVVPFAFFAHTRKYILGRSLVYTRPVFFAASFVCTMAMTIALLKDLPDVEGDQVHGLNTLTVFLFCNIAIMMAYGGAVIVGLTSPFMFSKIITVFGHSAMAAILMFKARSVNLSDNKSTLDFYLFIWKLLYAEYFLIPFVR</sequence>
<keyword evidence="6 7" id="KW-0472">Membrane</keyword>
<gene>
    <name evidence="8" type="ORF">FRX31_022479</name>
</gene>
<comment type="caution">
    <text evidence="8">The sequence shown here is derived from an EMBL/GenBank/DDBJ whole genome shotgun (WGS) entry which is preliminary data.</text>
</comment>
<dbReference type="Pfam" id="PF01040">
    <property type="entry name" value="UbiA"/>
    <property type="match status" value="2"/>
</dbReference>
<dbReference type="InterPro" id="IPR000537">
    <property type="entry name" value="UbiA_prenyltransferase"/>
</dbReference>
<dbReference type="EMBL" id="JABWDY010027379">
    <property type="protein sequence ID" value="KAF5187934.1"/>
    <property type="molecule type" value="Genomic_DNA"/>
</dbReference>
<feature type="transmembrane region" description="Helical" evidence="7">
    <location>
        <begin position="226"/>
        <end position="248"/>
    </location>
</feature>
<evidence type="ECO:0000256" key="5">
    <source>
        <dbReference type="ARBA" id="ARBA00022989"/>
    </source>
</evidence>
<dbReference type="PANTHER" id="PTHR43009:SF7">
    <property type="entry name" value="HOMOGENTISATE GERANYLGERANYLTRANSFERASE, CHLOROPLASTIC"/>
    <property type="match status" value="1"/>
</dbReference>
<keyword evidence="3 8" id="KW-0808">Transferase</keyword>
<dbReference type="OrthoDB" id="1502398at2759"/>
<comment type="similarity">
    <text evidence="2">Belongs to the UbiA prenyltransferase family.</text>
</comment>
<proteinExistence type="inferred from homology"/>
<feature type="transmembrane region" description="Helical" evidence="7">
    <location>
        <begin position="152"/>
        <end position="173"/>
    </location>
</feature>
<name>A0A7J6VS58_THATH</name>
<keyword evidence="5 7" id="KW-1133">Transmembrane helix</keyword>
<evidence type="ECO:0000256" key="3">
    <source>
        <dbReference type="ARBA" id="ARBA00022679"/>
    </source>
</evidence>
<dbReference type="GO" id="GO:0016020">
    <property type="term" value="C:membrane"/>
    <property type="evidence" value="ECO:0007669"/>
    <property type="project" value="UniProtKB-SubCell"/>
</dbReference>
<dbReference type="GO" id="GO:0016765">
    <property type="term" value="F:transferase activity, transferring alkyl or aryl (other than methyl) groups"/>
    <property type="evidence" value="ECO:0007669"/>
    <property type="project" value="InterPro"/>
</dbReference>